<dbReference type="KEGG" id="cqn:G7Y29_08610"/>
<evidence type="ECO:0000256" key="1">
    <source>
        <dbReference type="SAM" id="SignalP"/>
    </source>
</evidence>
<sequence>MINSNKIAAATILTSGALLAACGSSSDYDGSWSGTATPADAAKGEATAVIALDGGDCKWTVTEADGKTHDAKCERDGDEFQFVDPKTGRDLNYNAQLNGDSLTLSPDNGQAEGFGTIVLTRTAAR</sequence>
<evidence type="ECO:0008006" key="4">
    <source>
        <dbReference type="Google" id="ProtNLM"/>
    </source>
</evidence>
<feature type="chain" id="PRO_5039585451" description="Lipoprotein" evidence="1">
    <location>
        <begin position="21"/>
        <end position="125"/>
    </location>
</feature>
<dbReference type="RefSeq" id="WP_165004384.1">
    <property type="nucleotide sequence ID" value="NZ_CP064955.1"/>
</dbReference>
<accession>A0A7T0KLN7</accession>
<reference evidence="2 3" key="1">
    <citation type="submission" date="2020-11" db="EMBL/GenBank/DDBJ databases">
        <title>Corynebacterium sp. MC1420.</title>
        <authorList>
            <person name="Zhou J."/>
        </authorList>
    </citation>
    <scope>NUCLEOTIDE SEQUENCE [LARGE SCALE GENOMIC DNA]</scope>
    <source>
        <strain evidence="2 3">MC1420</strain>
    </source>
</reference>
<proteinExistence type="predicted"/>
<evidence type="ECO:0000313" key="2">
    <source>
        <dbReference type="EMBL" id="QPK82910.1"/>
    </source>
</evidence>
<dbReference type="Proteomes" id="UP000594586">
    <property type="component" value="Chromosome"/>
</dbReference>
<dbReference type="AlphaFoldDB" id="A0A7T0KLN7"/>
<feature type="signal peptide" evidence="1">
    <location>
        <begin position="1"/>
        <end position="20"/>
    </location>
</feature>
<gene>
    <name evidence="2" type="ORF">G7Y29_08610</name>
</gene>
<keyword evidence="3" id="KW-1185">Reference proteome</keyword>
<protein>
    <recommendedName>
        <fullName evidence="4">Lipoprotein</fullName>
    </recommendedName>
</protein>
<evidence type="ECO:0000313" key="3">
    <source>
        <dbReference type="Proteomes" id="UP000594586"/>
    </source>
</evidence>
<dbReference type="EMBL" id="CP064955">
    <property type="protein sequence ID" value="QPK82910.1"/>
    <property type="molecule type" value="Genomic_DNA"/>
</dbReference>
<dbReference type="PROSITE" id="PS51257">
    <property type="entry name" value="PROKAR_LIPOPROTEIN"/>
    <property type="match status" value="1"/>
</dbReference>
<name>A0A7T0KLN7_9CORY</name>
<organism evidence="2 3">
    <name type="scientific">Corynebacterium qintianiae</name>
    <dbReference type="NCBI Taxonomy" id="2709392"/>
    <lineage>
        <taxon>Bacteria</taxon>
        <taxon>Bacillati</taxon>
        <taxon>Actinomycetota</taxon>
        <taxon>Actinomycetes</taxon>
        <taxon>Mycobacteriales</taxon>
        <taxon>Corynebacteriaceae</taxon>
        <taxon>Corynebacterium</taxon>
    </lineage>
</organism>
<keyword evidence="1" id="KW-0732">Signal</keyword>